<dbReference type="CDD" id="cd18186">
    <property type="entry name" value="BTB_POZ_ZBTB_KLHL-like"/>
    <property type="match status" value="1"/>
</dbReference>
<comment type="caution">
    <text evidence="12">The sequence shown here is derived from an EMBL/GenBank/DDBJ whole genome shotgun (WGS) entry which is preliminary data.</text>
</comment>
<dbReference type="AlphaFoldDB" id="A0A9N8ZKS7"/>
<evidence type="ECO:0000313" key="12">
    <source>
        <dbReference type="EMBL" id="CAG8498852.1"/>
    </source>
</evidence>
<evidence type="ECO:0000256" key="8">
    <source>
        <dbReference type="ARBA" id="ARBA00023244"/>
    </source>
</evidence>
<dbReference type="InterPro" id="IPR000878">
    <property type="entry name" value="4pyrrol_Mease"/>
</dbReference>
<sequence>MSSNNLLLGFSNKIGKLLEDPDYEFNTIIRTGNDSNIKCFKAHSLILKAMSPYFRAALSNKHVMKEGSWTYLEQPNFSPPTFDVILKFMYTGTISIEKRDNSEIIDLLKTAQELGLHELVDMLKDHLIQGREKIIPKETADTNLVPGVDHMNGSNEISELRSTKKRGRIRLVGAGPGDPNLLTRAAFQAIHEADIVLTDKLVPEEVLKLIPLQTEILVSPKKFCADANAAQEELNRLGLNALNQGKDVIRLKQGDPFLFGRGGEEFLFYRSHGYTPQVIPGISSCMSAPLLANIPVTHRGVASQFLVCTGTGKQNTLPDIPFYHPSRTTVFLMACHRIKQITLDLMNDGKYPPECPCAVIERASCKDQNVINGTVGTIAEILEQVGHKPPGTLVIGWSCLTLL</sequence>
<dbReference type="InterPro" id="IPR014777">
    <property type="entry name" value="4pyrrole_Mease_sub1"/>
</dbReference>
<keyword evidence="5" id="KW-0808">Transferase</keyword>
<proteinExistence type="inferred from homology"/>
<dbReference type="Pfam" id="PF00651">
    <property type="entry name" value="BTB"/>
    <property type="match status" value="1"/>
</dbReference>
<evidence type="ECO:0000256" key="4">
    <source>
        <dbReference type="ARBA" id="ARBA00022605"/>
    </source>
</evidence>
<dbReference type="GO" id="GO:0019354">
    <property type="term" value="P:siroheme biosynthetic process"/>
    <property type="evidence" value="ECO:0007669"/>
    <property type="project" value="InterPro"/>
</dbReference>
<dbReference type="InterPro" id="IPR014776">
    <property type="entry name" value="4pyrrole_Mease_sub2"/>
</dbReference>
<evidence type="ECO:0000256" key="7">
    <source>
        <dbReference type="ARBA" id="ARBA00023167"/>
    </source>
</evidence>
<keyword evidence="7" id="KW-0486">Methionine biosynthesis</keyword>
<feature type="domain" description="BTB" evidence="11">
    <location>
        <begin position="25"/>
        <end position="98"/>
    </location>
</feature>
<reference evidence="12" key="1">
    <citation type="submission" date="2021-06" db="EMBL/GenBank/DDBJ databases">
        <authorList>
            <person name="Kallberg Y."/>
            <person name="Tangrot J."/>
            <person name="Rosling A."/>
        </authorList>
    </citation>
    <scope>NUCLEOTIDE SEQUENCE</scope>
    <source>
        <strain evidence="12">MA453B</strain>
    </source>
</reference>
<dbReference type="InterPro" id="IPR035996">
    <property type="entry name" value="4pyrrol_Methylase_sf"/>
</dbReference>
<evidence type="ECO:0000256" key="3">
    <source>
        <dbReference type="ARBA" id="ARBA00022603"/>
    </source>
</evidence>
<evidence type="ECO:0000256" key="1">
    <source>
        <dbReference type="ARBA" id="ARBA00005879"/>
    </source>
</evidence>
<keyword evidence="8" id="KW-0627">Porphyrin biosynthesis</keyword>
<dbReference type="InterPro" id="IPR000210">
    <property type="entry name" value="BTB/POZ_dom"/>
</dbReference>
<dbReference type="Proteomes" id="UP000789405">
    <property type="component" value="Unassembled WGS sequence"/>
</dbReference>
<keyword evidence="3" id="KW-0489">Methyltransferase</keyword>
<evidence type="ECO:0000256" key="10">
    <source>
        <dbReference type="ARBA" id="ARBA00055636"/>
    </source>
</evidence>
<dbReference type="EMBL" id="CAJVPY010000923">
    <property type="protein sequence ID" value="CAG8498852.1"/>
    <property type="molecule type" value="Genomic_DNA"/>
</dbReference>
<dbReference type="FunFam" id="3.30.950.10:FF:000005">
    <property type="entry name" value="Uroporphyrin-III c-methyltransferase, putative"/>
    <property type="match status" value="1"/>
</dbReference>
<gene>
    <name evidence="12" type="ORF">DERYTH_LOCUS2794</name>
</gene>
<dbReference type="SMART" id="SM00225">
    <property type="entry name" value="BTB"/>
    <property type="match status" value="1"/>
</dbReference>
<dbReference type="SUPFAM" id="SSF53790">
    <property type="entry name" value="Tetrapyrrole methylase"/>
    <property type="match status" value="1"/>
</dbReference>
<dbReference type="InterPro" id="IPR006366">
    <property type="entry name" value="CobA/CysG_C"/>
</dbReference>
<dbReference type="Gene3D" id="3.30.710.10">
    <property type="entry name" value="Potassium Channel Kv1.1, Chain A"/>
    <property type="match status" value="1"/>
</dbReference>
<dbReference type="GO" id="GO:0004851">
    <property type="term" value="F:uroporphyrin-III C-methyltransferase activity"/>
    <property type="evidence" value="ECO:0007669"/>
    <property type="project" value="UniProtKB-EC"/>
</dbReference>
<dbReference type="CDD" id="cd11642">
    <property type="entry name" value="SUMT"/>
    <property type="match status" value="1"/>
</dbReference>
<evidence type="ECO:0000259" key="11">
    <source>
        <dbReference type="PROSITE" id="PS50097"/>
    </source>
</evidence>
<protein>
    <recommendedName>
        <fullName evidence="2">uroporphyrinogen-III C-methyltransferase</fullName>
        <ecNumber evidence="2">2.1.1.107</ecNumber>
    </recommendedName>
</protein>
<dbReference type="Pfam" id="PF00590">
    <property type="entry name" value="TP_methylase"/>
    <property type="match status" value="1"/>
</dbReference>
<dbReference type="Gene3D" id="3.40.1010.10">
    <property type="entry name" value="Cobalt-precorrin-4 Transmethylase, Domain 1"/>
    <property type="match status" value="1"/>
</dbReference>
<keyword evidence="13" id="KW-1185">Reference proteome</keyword>
<name>A0A9N8ZKS7_9GLOM</name>
<dbReference type="InterPro" id="IPR050161">
    <property type="entry name" value="Siro_Cobalamin_biosynth"/>
</dbReference>
<dbReference type="GO" id="GO:0032259">
    <property type="term" value="P:methylation"/>
    <property type="evidence" value="ECO:0007669"/>
    <property type="project" value="UniProtKB-KW"/>
</dbReference>
<organism evidence="12 13">
    <name type="scientific">Dentiscutata erythropus</name>
    <dbReference type="NCBI Taxonomy" id="1348616"/>
    <lineage>
        <taxon>Eukaryota</taxon>
        <taxon>Fungi</taxon>
        <taxon>Fungi incertae sedis</taxon>
        <taxon>Mucoromycota</taxon>
        <taxon>Glomeromycotina</taxon>
        <taxon>Glomeromycetes</taxon>
        <taxon>Diversisporales</taxon>
        <taxon>Gigasporaceae</taxon>
        <taxon>Dentiscutata</taxon>
    </lineage>
</organism>
<evidence type="ECO:0000256" key="6">
    <source>
        <dbReference type="ARBA" id="ARBA00022691"/>
    </source>
</evidence>
<comment type="catalytic activity">
    <reaction evidence="9">
        <text>uroporphyrinogen III + 2 S-adenosyl-L-methionine = precorrin-2 + 2 S-adenosyl-L-homocysteine + H(+)</text>
        <dbReference type="Rhea" id="RHEA:32459"/>
        <dbReference type="ChEBI" id="CHEBI:15378"/>
        <dbReference type="ChEBI" id="CHEBI:57308"/>
        <dbReference type="ChEBI" id="CHEBI:57856"/>
        <dbReference type="ChEBI" id="CHEBI:58827"/>
        <dbReference type="ChEBI" id="CHEBI:59789"/>
        <dbReference type="EC" id="2.1.1.107"/>
    </reaction>
</comment>
<dbReference type="NCBIfam" id="TIGR01469">
    <property type="entry name" value="cobA_cysG_Cterm"/>
    <property type="match status" value="1"/>
</dbReference>
<dbReference type="OrthoDB" id="508204at2759"/>
<comment type="function">
    <text evidence="10">Siroheme synthase involved in methionine biosynthesis.</text>
</comment>
<dbReference type="PROSITE" id="PS50097">
    <property type="entry name" value="BTB"/>
    <property type="match status" value="1"/>
</dbReference>
<evidence type="ECO:0000256" key="2">
    <source>
        <dbReference type="ARBA" id="ARBA00012162"/>
    </source>
</evidence>
<dbReference type="GO" id="GO:0009086">
    <property type="term" value="P:methionine biosynthetic process"/>
    <property type="evidence" value="ECO:0007669"/>
    <property type="project" value="UniProtKB-KW"/>
</dbReference>
<dbReference type="PANTHER" id="PTHR45790">
    <property type="entry name" value="SIROHEME SYNTHASE-RELATED"/>
    <property type="match status" value="1"/>
</dbReference>
<dbReference type="SUPFAM" id="SSF54695">
    <property type="entry name" value="POZ domain"/>
    <property type="match status" value="1"/>
</dbReference>
<dbReference type="PANTHER" id="PTHR45790:SF6">
    <property type="entry name" value="UROPORPHYRINOGEN-III C-METHYLTRANSFERASE"/>
    <property type="match status" value="1"/>
</dbReference>
<evidence type="ECO:0000256" key="5">
    <source>
        <dbReference type="ARBA" id="ARBA00022679"/>
    </source>
</evidence>
<evidence type="ECO:0000256" key="9">
    <source>
        <dbReference type="ARBA" id="ARBA00052360"/>
    </source>
</evidence>
<evidence type="ECO:0000313" key="13">
    <source>
        <dbReference type="Proteomes" id="UP000789405"/>
    </source>
</evidence>
<keyword evidence="6" id="KW-0949">S-adenosyl-L-methionine</keyword>
<dbReference type="Gene3D" id="3.30.950.10">
    <property type="entry name" value="Methyltransferase, Cobalt-precorrin-4 Transmethylase, Domain 2"/>
    <property type="match status" value="1"/>
</dbReference>
<dbReference type="EC" id="2.1.1.107" evidence="2"/>
<accession>A0A9N8ZKS7</accession>
<dbReference type="FunFam" id="3.40.1010.10:FF:000006">
    <property type="entry name" value="Siroheme synthase, putative"/>
    <property type="match status" value="1"/>
</dbReference>
<comment type="similarity">
    <text evidence="1">Belongs to the precorrin methyltransferase family.</text>
</comment>
<dbReference type="InterPro" id="IPR011333">
    <property type="entry name" value="SKP1/BTB/POZ_sf"/>
</dbReference>
<keyword evidence="4" id="KW-0028">Amino-acid biosynthesis</keyword>